<dbReference type="InterPro" id="IPR050248">
    <property type="entry name" value="Polysacc_deacetylase_ArnD"/>
</dbReference>
<dbReference type="GO" id="GO:0016020">
    <property type="term" value="C:membrane"/>
    <property type="evidence" value="ECO:0007669"/>
    <property type="project" value="TreeGrafter"/>
</dbReference>
<sequence length="291" mass="32737">MGKNQKIIILSLLAITIASVGLSKFYLQVVGELLPETKESTEGLVKSSLIKESETTTNLENSTKETIRKVSETTESVTTETINKEKRRAVALTFDDGPHGEYTPQILNILEEQQVSATFFLLGQNVPKHPNIVKEIQKRNHEIGSHTHNHQELTKASRKELEKDIKESDEAIEKVTGEKPKYVRPPYGAANKAVAEVVNRPLIEWSVDTQDWVSKDKHNIIKQVKQGVYPGSIILMHDIHPATIDALPEIITFLKGQNYEIVTISNLLNSPTKPHNYYGIGDNRPVEQKFQ</sequence>
<dbReference type="AlphaFoldDB" id="A0A7X6D6Y7"/>
<dbReference type="GO" id="GO:0005975">
    <property type="term" value="P:carbohydrate metabolic process"/>
    <property type="evidence" value="ECO:0007669"/>
    <property type="project" value="InterPro"/>
</dbReference>
<dbReference type="EMBL" id="JAAVMB010000001">
    <property type="protein sequence ID" value="NKC66887.1"/>
    <property type="molecule type" value="Genomic_DNA"/>
</dbReference>
<dbReference type="SUPFAM" id="SSF88713">
    <property type="entry name" value="Glycoside hydrolase/deacetylase"/>
    <property type="match status" value="1"/>
</dbReference>
<reference evidence="4 5" key="1">
    <citation type="submission" date="2020-03" db="EMBL/GenBank/DDBJ databases">
        <title>Bacterial samples isolated from urine from healthy bovine heifers (Gyr breed).</title>
        <authorList>
            <person name="Giannattasio-Ferraz S."/>
            <person name="Maskeri L."/>
            <person name="Penido A."/>
            <person name="Barbosa-Stancioli E.F."/>
            <person name="Putonti C."/>
        </authorList>
    </citation>
    <scope>NUCLEOTIDE SEQUENCE [LARGE SCALE GENOMIC DNA]</scope>
    <source>
        <strain evidence="4 5">UFMG-H7</strain>
    </source>
</reference>
<evidence type="ECO:0000259" key="3">
    <source>
        <dbReference type="PROSITE" id="PS51677"/>
    </source>
</evidence>
<dbReference type="PANTHER" id="PTHR10587:SF133">
    <property type="entry name" value="CHITIN DEACETYLASE 1-RELATED"/>
    <property type="match status" value="1"/>
</dbReference>
<dbReference type="PANTHER" id="PTHR10587">
    <property type="entry name" value="GLYCOSYL TRANSFERASE-RELATED"/>
    <property type="match status" value="1"/>
</dbReference>
<evidence type="ECO:0000256" key="2">
    <source>
        <dbReference type="ARBA" id="ARBA00022801"/>
    </source>
</evidence>
<dbReference type="InterPro" id="IPR011330">
    <property type="entry name" value="Glyco_hydro/deAcase_b/a-brl"/>
</dbReference>
<keyword evidence="2" id="KW-0378">Hydrolase</keyword>
<dbReference type="CDD" id="cd10917">
    <property type="entry name" value="CE4_NodB_like_6s_7s"/>
    <property type="match status" value="1"/>
</dbReference>
<evidence type="ECO:0000313" key="4">
    <source>
        <dbReference type="EMBL" id="NKC66887.1"/>
    </source>
</evidence>
<dbReference type="Proteomes" id="UP000521358">
    <property type="component" value="Unassembled WGS sequence"/>
</dbReference>
<keyword evidence="1" id="KW-0479">Metal-binding</keyword>
<dbReference type="InterPro" id="IPR002509">
    <property type="entry name" value="NODB_dom"/>
</dbReference>
<gene>
    <name evidence="4" type="ORF">HED35_02185</name>
</gene>
<evidence type="ECO:0000313" key="5">
    <source>
        <dbReference type="Proteomes" id="UP000521358"/>
    </source>
</evidence>
<name>A0A7X6D6Y7_9ENTE</name>
<protein>
    <submittedName>
        <fullName evidence="4">Polysaccharide deacetylase family protein</fullName>
    </submittedName>
</protein>
<dbReference type="Gene3D" id="3.20.20.370">
    <property type="entry name" value="Glycoside hydrolase/deacetylase"/>
    <property type="match status" value="1"/>
</dbReference>
<dbReference type="PROSITE" id="PS51677">
    <property type="entry name" value="NODB"/>
    <property type="match status" value="1"/>
</dbReference>
<feature type="domain" description="NodB homology" evidence="3">
    <location>
        <begin position="88"/>
        <end position="262"/>
    </location>
</feature>
<dbReference type="RefSeq" id="WP_167806177.1">
    <property type="nucleotide sequence ID" value="NZ_CP081470.1"/>
</dbReference>
<accession>A0A7X6D6Y7</accession>
<dbReference type="Pfam" id="PF01522">
    <property type="entry name" value="Polysacc_deac_1"/>
    <property type="match status" value="1"/>
</dbReference>
<comment type="caution">
    <text evidence="4">The sequence shown here is derived from an EMBL/GenBank/DDBJ whole genome shotgun (WGS) entry which is preliminary data.</text>
</comment>
<organism evidence="4 5">
    <name type="scientific">Vagococcus fluvialis</name>
    <dbReference type="NCBI Taxonomy" id="2738"/>
    <lineage>
        <taxon>Bacteria</taxon>
        <taxon>Bacillati</taxon>
        <taxon>Bacillota</taxon>
        <taxon>Bacilli</taxon>
        <taxon>Lactobacillales</taxon>
        <taxon>Enterococcaceae</taxon>
        <taxon>Vagococcus</taxon>
    </lineage>
</organism>
<dbReference type="GO" id="GO:0046872">
    <property type="term" value="F:metal ion binding"/>
    <property type="evidence" value="ECO:0007669"/>
    <property type="project" value="UniProtKB-KW"/>
</dbReference>
<evidence type="ECO:0000256" key="1">
    <source>
        <dbReference type="ARBA" id="ARBA00022723"/>
    </source>
</evidence>
<dbReference type="GO" id="GO:0016810">
    <property type="term" value="F:hydrolase activity, acting on carbon-nitrogen (but not peptide) bonds"/>
    <property type="evidence" value="ECO:0007669"/>
    <property type="project" value="InterPro"/>
</dbReference>
<proteinExistence type="predicted"/>